<dbReference type="GO" id="GO:0004497">
    <property type="term" value="F:monooxygenase activity"/>
    <property type="evidence" value="ECO:0007669"/>
    <property type="project" value="UniProtKB-KW"/>
</dbReference>
<evidence type="ECO:0000313" key="5">
    <source>
        <dbReference type="EMBL" id="KAF2229689.1"/>
    </source>
</evidence>
<dbReference type="SUPFAM" id="SSF51905">
    <property type="entry name" value="FAD/NAD(P)-binding domain"/>
    <property type="match status" value="1"/>
</dbReference>
<name>A0A6A6GVP0_VIRVR</name>
<dbReference type="InterPro" id="IPR036188">
    <property type="entry name" value="FAD/NAD-bd_sf"/>
</dbReference>
<organism evidence="5 6">
    <name type="scientific">Viridothelium virens</name>
    <name type="common">Speckled blister lichen</name>
    <name type="synonym">Trypethelium virens</name>
    <dbReference type="NCBI Taxonomy" id="1048519"/>
    <lineage>
        <taxon>Eukaryota</taxon>
        <taxon>Fungi</taxon>
        <taxon>Dikarya</taxon>
        <taxon>Ascomycota</taxon>
        <taxon>Pezizomycotina</taxon>
        <taxon>Dothideomycetes</taxon>
        <taxon>Dothideomycetes incertae sedis</taxon>
        <taxon>Trypetheliales</taxon>
        <taxon>Trypetheliaceae</taxon>
        <taxon>Viridothelium</taxon>
    </lineage>
</organism>
<reference evidence="5" key="1">
    <citation type="journal article" date="2020" name="Stud. Mycol.">
        <title>101 Dothideomycetes genomes: a test case for predicting lifestyles and emergence of pathogens.</title>
        <authorList>
            <person name="Haridas S."/>
            <person name="Albert R."/>
            <person name="Binder M."/>
            <person name="Bloem J."/>
            <person name="Labutti K."/>
            <person name="Salamov A."/>
            <person name="Andreopoulos B."/>
            <person name="Baker S."/>
            <person name="Barry K."/>
            <person name="Bills G."/>
            <person name="Bluhm B."/>
            <person name="Cannon C."/>
            <person name="Castanera R."/>
            <person name="Culley D."/>
            <person name="Daum C."/>
            <person name="Ezra D."/>
            <person name="Gonzalez J."/>
            <person name="Henrissat B."/>
            <person name="Kuo A."/>
            <person name="Liang C."/>
            <person name="Lipzen A."/>
            <person name="Lutzoni F."/>
            <person name="Magnuson J."/>
            <person name="Mondo S."/>
            <person name="Nolan M."/>
            <person name="Ohm R."/>
            <person name="Pangilinan J."/>
            <person name="Park H.-J."/>
            <person name="Ramirez L."/>
            <person name="Alfaro M."/>
            <person name="Sun H."/>
            <person name="Tritt A."/>
            <person name="Yoshinaga Y."/>
            <person name="Zwiers L.-H."/>
            <person name="Turgeon B."/>
            <person name="Goodwin S."/>
            <person name="Spatafora J."/>
            <person name="Crous P."/>
            <person name="Grigoriev I."/>
        </authorList>
    </citation>
    <scope>NUCLEOTIDE SEQUENCE</scope>
    <source>
        <strain evidence="5">Tuck. ex Michener</strain>
    </source>
</reference>
<comment type="similarity">
    <text evidence="1">Belongs to the flavin-dependent halogenase family.</text>
</comment>
<dbReference type="EMBL" id="ML991856">
    <property type="protein sequence ID" value="KAF2229689.1"/>
    <property type="molecule type" value="Genomic_DNA"/>
</dbReference>
<keyword evidence="3" id="KW-0503">Monooxygenase</keyword>
<dbReference type="PANTHER" id="PTHR43747">
    <property type="entry name" value="FAD-BINDING PROTEIN"/>
    <property type="match status" value="1"/>
</dbReference>
<dbReference type="PANTHER" id="PTHR43747:SF5">
    <property type="entry name" value="FAD-BINDING DOMAIN-CONTAINING PROTEIN"/>
    <property type="match status" value="1"/>
</dbReference>
<dbReference type="InterPro" id="IPR050816">
    <property type="entry name" value="Flavin-dep_Halogenase_NPB"/>
</dbReference>
<feature type="region of interest" description="Disordered" evidence="4">
    <location>
        <begin position="140"/>
        <end position="165"/>
    </location>
</feature>
<dbReference type="PRINTS" id="PR00420">
    <property type="entry name" value="RNGMNOXGNASE"/>
</dbReference>
<dbReference type="Gene3D" id="3.50.50.60">
    <property type="entry name" value="FAD/NAD(P)-binding domain"/>
    <property type="match status" value="1"/>
</dbReference>
<evidence type="ECO:0000256" key="1">
    <source>
        <dbReference type="ARBA" id="ARBA00005706"/>
    </source>
</evidence>
<evidence type="ECO:0000256" key="4">
    <source>
        <dbReference type="SAM" id="MobiDB-lite"/>
    </source>
</evidence>
<dbReference type="AlphaFoldDB" id="A0A6A6GVP0"/>
<sequence>MADSIPRKTTVLVIGAGPGGSYAASALAREGIDVTLLEAEKFPRYHIGESMVPSIRHFLKLIDIDKKFDAHGFQKKVGRSYANSECGSEDTDFILKTGPDSYAWNVIRSESDNLLFQHAGKCGAHNFDQTKVSEIRFEPLTGKDAKDEEGGEAAEGASRPVSATWTRKNGTSGTISFDYLVDASGRAGMVSTKYLKNRSFNGELKNVATWGYWRGAISYGVGTAKEGQPFFEALADGSGWIWFIPLHNGTTSVGVVMNQQKATAKKQTRDLPPRDFYLSCITQDGPGISHLLKDAHLESELKHASDWSYSASRYAGPYYRIVGDAGAFIDPYFSSGCHLAYSGALSAAVTICASIKGQASEHFCWDWHSHLIAQRYTRFLLVVLSATKQIRQQDVPVLNDYKCDNFDHAFNVIRPVIQGLSDVGGGATKEEIDDAVNLSLDAVGRNNPAEKAKVESSLEKVNGHQGNAKDGEWQNVVSEKMQHHEMAIMKHVKHVLGDFFAENKYNGMSASVQRGVLGLVPTQAEDTRPQIGNVEKVDVKQLMQTKVAEDQPVVIDVA</sequence>
<protein>
    <submittedName>
        <fullName evidence="5">CrpH protein</fullName>
    </submittedName>
</protein>
<keyword evidence="6" id="KW-1185">Reference proteome</keyword>
<accession>A0A6A6GVP0</accession>
<evidence type="ECO:0000313" key="6">
    <source>
        <dbReference type="Proteomes" id="UP000800092"/>
    </source>
</evidence>
<proteinExistence type="inferred from homology"/>
<keyword evidence="2" id="KW-0560">Oxidoreductase</keyword>
<dbReference type="OrthoDB" id="3340390at2759"/>
<dbReference type="Pfam" id="PF04820">
    <property type="entry name" value="Trp_halogenase"/>
    <property type="match status" value="2"/>
</dbReference>
<dbReference type="InterPro" id="IPR006905">
    <property type="entry name" value="Flavin_halogenase"/>
</dbReference>
<evidence type="ECO:0000256" key="2">
    <source>
        <dbReference type="ARBA" id="ARBA00023002"/>
    </source>
</evidence>
<evidence type="ECO:0000256" key="3">
    <source>
        <dbReference type="ARBA" id="ARBA00023033"/>
    </source>
</evidence>
<gene>
    <name evidence="5" type="ORF">EV356DRAFT_493304</name>
</gene>
<dbReference type="Proteomes" id="UP000800092">
    <property type="component" value="Unassembled WGS sequence"/>
</dbReference>